<keyword evidence="2" id="KW-0092">Biotin</keyword>
<evidence type="ECO:0000256" key="2">
    <source>
        <dbReference type="ARBA" id="ARBA00023267"/>
    </source>
</evidence>
<dbReference type="Gene3D" id="3.30.930.10">
    <property type="entry name" value="Bira Bifunctional Protein, Domain 2"/>
    <property type="match status" value="1"/>
</dbReference>
<keyword evidence="1 5" id="KW-0436">Ligase</keyword>
<dbReference type="AlphaFoldDB" id="A0A6J4P241"/>
<dbReference type="InterPro" id="IPR004143">
    <property type="entry name" value="BPL_LPL_catalytic"/>
</dbReference>
<evidence type="ECO:0000313" key="5">
    <source>
        <dbReference type="EMBL" id="CAA9404049.1"/>
    </source>
</evidence>
<dbReference type="GO" id="GO:0005737">
    <property type="term" value="C:cytoplasm"/>
    <property type="evidence" value="ECO:0007669"/>
    <property type="project" value="TreeGrafter"/>
</dbReference>
<accession>A0A6J4P241</accession>
<dbReference type="Pfam" id="PF03099">
    <property type="entry name" value="BPL_LplA_LipB"/>
    <property type="match status" value="1"/>
</dbReference>
<evidence type="ECO:0000256" key="3">
    <source>
        <dbReference type="ARBA" id="ARBA00024227"/>
    </source>
</evidence>
<dbReference type="InterPro" id="IPR003142">
    <property type="entry name" value="BPL_C"/>
</dbReference>
<protein>
    <recommendedName>
        <fullName evidence="3">biotin--[biotin carboxyl-carrier protein] ligase</fullName>
        <ecNumber evidence="3">6.3.4.15</ecNumber>
    </recommendedName>
</protein>
<name>A0A6J4P241_9ACTN</name>
<evidence type="ECO:0000259" key="4">
    <source>
        <dbReference type="PROSITE" id="PS51733"/>
    </source>
</evidence>
<dbReference type="InterPro" id="IPR045864">
    <property type="entry name" value="aa-tRNA-synth_II/BPL/LPL"/>
</dbReference>
<dbReference type="PANTHER" id="PTHR12835">
    <property type="entry name" value="BIOTIN PROTEIN LIGASE"/>
    <property type="match status" value="1"/>
</dbReference>
<dbReference type="EMBL" id="CADCUW010000179">
    <property type="protein sequence ID" value="CAA9404049.1"/>
    <property type="molecule type" value="Genomic_DNA"/>
</dbReference>
<dbReference type="GO" id="GO:0004077">
    <property type="term" value="F:biotin--[biotin carboxyl-carrier protein] ligase activity"/>
    <property type="evidence" value="ECO:0007669"/>
    <property type="project" value="UniProtKB-EC"/>
</dbReference>
<gene>
    <name evidence="5" type="ORF">AVDCRST_MAG01-01-1233</name>
</gene>
<organism evidence="5">
    <name type="scientific">uncultured Rubrobacteraceae bacterium</name>
    <dbReference type="NCBI Taxonomy" id="349277"/>
    <lineage>
        <taxon>Bacteria</taxon>
        <taxon>Bacillati</taxon>
        <taxon>Actinomycetota</taxon>
        <taxon>Rubrobacteria</taxon>
        <taxon>Rubrobacterales</taxon>
        <taxon>Rubrobacteraceae</taxon>
        <taxon>environmental samples</taxon>
    </lineage>
</organism>
<sequence>MRGLTGESIRSLGSPLARVVEVHEALASTQDRARELARAGAPHGTLVVAGVQTGGRGRLRRAWGSPEGGLWMSLVLRPDLEAAAAPRVTQTAAVAVAKALRELGANVGIKWPNDLLVEPGGRKICGILAESGIRGAAPPEASCVDHAILGVGLNANLDPEDLGVPDSEVATLRHGLGRDVESLDLLRHLLRNLEDELDRIHDFAAILDDWRVLNVTLGERVRVRRSGETLEGRAVDLGPGGELHLQTADGLVELYEGEVEQLRRDIGDRAV</sequence>
<dbReference type="InterPro" id="IPR004408">
    <property type="entry name" value="Biotin_CoA_COase_ligase"/>
</dbReference>
<reference evidence="5" key="1">
    <citation type="submission" date="2020-02" db="EMBL/GenBank/DDBJ databases">
        <authorList>
            <person name="Meier V. D."/>
        </authorList>
    </citation>
    <scope>NUCLEOTIDE SEQUENCE</scope>
    <source>
        <strain evidence="5">AVDCRST_MAG01</strain>
    </source>
</reference>
<dbReference type="Pfam" id="PF02237">
    <property type="entry name" value="BPL_C"/>
    <property type="match status" value="1"/>
</dbReference>
<dbReference type="Gene3D" id="2.30.30.100">
    <property type="match status" value="1"/>
</dbReference>
<feature type="domain" description="BPL/LPL catalytic" evidence="4">
    <location>
        <begin position="3"/>
        <end position="201"/>
    </location>
</feature>
<evidence type="ECO:0000256" key="1">
    <source>
        <dbReference type="ARBA" id="ARBA00022598"/>
    </source>
</evidence>
<dbReference type="EC" id="6.3.4.15" evidence="3"/>
<dbReference type="NCBIfam" id="TIGR00121">
    <property type="entry name" value="birA_ligase"/>
    <property type="match status" value="1"/>
</dbReference>
<dbReference type="CDD" id="cd16442">
    <property type="entry name" value="BPL"/>
    <property type="match status" value="1"/>
</dbReference>
<dbReference type="SUPFAM" id="SSF55681">
    <property type="entry name" value="Class II aaRS and biotin synthetases"/>
    <property type="match status" value="1"/>
</dbReference>
<proteinExistence type="predicted"/>
<dbReference type="PANTHER" id="PTHR12835:SF5">
    <property type="entry name" value="BIOTIN--PROTEIN LIGASE"/>
    <property type="match status" value="1"/>
</dbReference>
<dbReference type="PROSITE" id="PS51733">
    <property type="entry name" value="BPL_LPL_CATALYTIC"/>
    <property type="match status" value="1"/>
</dbReference>